<sequence length="300" mass="32768">MSVEREKAKSLLIAETEGTMLAPLLAAASSEEEIVTPTTSTSQTEDVVRGTDTAVGDNATKVDEPFQATAPYKHGTVETSNATTPAAPVNHTVTTSSTRKSTPADARRQLSGSYVRPFDRFNSIVAGQPCCIESKTEGAVEQNCKEDADWPFLRSDEPYEKLEPEMVTFGTVFSSTSPVVRPDACPQSARASIHEVNTEERLEDGLVAATGEEWPDDTSLDSIFDWISHAYKDPRVPGAYPSSIAEEDEHQTFLTMAGLRALMQVFRTDLSFTNDEEREAMLGIVRQWPSALQGNDEARA</sequence>
<reference evidence="2 3" key="1">
    <citation type="journal article" date="2014" name="BMC Genomics">
        <title>Comparative genome sequencing reveals chemotype-specific gene clusters in the toxigenic black mold Stachybotrys.</title>
        <authorList>
            <person name="Semeiks J."/>
            <person name="Borek D."/>
            <person name="Otwinowski Z."/>
            <person name="Grishin N.V."/>
        </authorList>
    </citation>
    <scope>NUCLEOTIDE SEQUENCE [LARGE SCALE GENOMIC DNA]</scope>
    <source>
        <strain evidence="2 3">IBT 40285</strain>
    </source>
</reference>
<name>A0A084QF02_STAC4</name>
<keyword evidence="3" id="KW-1185">Reference proteome</keyword>
<gene>
    <name evidence="2" type="ORF">S40285_10324</name>
</gene>
<evidence type="ECO:0000256" key="1">
    <source>
        <dbReference type="SAM" id="MobiDB-lite"/>
    </source>
</evidence>
<protein>
    <submittedName>
        <fullName evidence="2">Uncharacterized protein</fullName>
    </submittedName>
</protein>
<evidence type="ECO:0000313" key="2">
    <source>
        <dbReference type="EMBL" id="KFA62537.1"/>
    </source>
</evidence>
<dbReference type="AlphaFoldDB" id="A0A084QF02"/>
<evidence type="ECO:0000313" key="3">
    <source>
        <dbReference type="Proteomes" id="UP000028524"/>
    </source>
</evidence>
<feature type="compositionally biased region" description="Polar residues" evidence="1">
    <location>
        <begin position="91"/>
        <end position="101"/>
    </location>
</feature>
<dbReference type="Proteomes" id="UP000028524">
    <property type="component" value="Unassembled WGS sequence"/>
</dbReference>
<feature type="region of interest" description="Disordered" evidence="1">
    <location>
        <begin position="77"/>
        <end position="109"/>
    </location>
</feature>
<dbReference type="OrthoDB" id="10356871at2759"/>
<organism evidence="2 3">
    <name type="scientific">Stachybotrys chlorohalonatus (strain IBT 40285)</name>
    <dbReference type="NCBI Taxonomy" id="1283841"/>
    <lineage>
        <taxon>Eukaryota</taxon>
        <taxon>Fungi</taxon>
        <taxon>Dikarya</taxon>
        <taxon>Ascomycota</taxon>
        <taxon>Pezizomycotina</taxon>
        <taxon>Sordariomycetes</taxon>
        <taxon>Hypocreomycetidae</taxon>
        <taxon>Hypocreales</taxon>
        <taxon>Stachybotryaceae</taxon>
        <taxon>Stachybotrys</taxon>
    </lineage>
</organism>
<dbReference type="EMBL" id="KL660790">
    <property type="protein sequence ID" value="KFA62537.1"/>
    <property type="molecule type" value="Genomic_DNA"/>
</dbReference>
<dbReference type="InParanoid" id="A0A084QF02"/>
<proteinExistence type="predicted"/>
<dbReference type="HOGENOM" id="CLU_928048_0_0_1"/>
<accession>A0A084QF02</accession>